<evidence type="ECO:0000256" key="5">
    <source>
        <dbReference type="ARBA" id="ARBA00023136"/>
    </source>
</evidence>
<dbReference type="Proteomes" id="UP000238164">
    <property type="component" value="Chromosome 1"/>
</dbReference>
<proteinExistence type="predicted"/>
<dbReference type="EMBL" id="LT985188">
    <property type="protein sequence ID" value="SPD86065.1"/>
    <property type="molecule type" value="Genomic_DNA"/>
</dbReference>
<dbReference type="InterPro" id="IPR024671">
    <property type="entry name" value="Atg22-like"/>
</dbReference>
<sequence>MKSTRQQRAWYWYDWANSAYVTTTATVILGPYLTSIATRAACPDLSAGEVCSTPVNLLGFAVLPGAVHPFLVTISTILSLVALLIIGVIADRSKHPQWWLGGLAWVGAAAASAMFFVADTNWQLGAVLMIVANVCVGASQVIYDGILVRIAQPDDRDRVSSRGWALGYLGGGLLLAINLVTMTAYESLGISYGLAIRLSLLSAGLWWGLFTLIPVIGLRSLPPRALDGLQARATVRTNPVRQLANTFADLRNYPQTLLFLAAYLFYNDGIQTVIGQSSLYAQSELQMSTSQVMITFLLTQFVAFGGALLFGRVAGVLGAKRTVLIGIVIWFAVVAVAFFLPAGVFVALLALGAAIGLVMGGTQALSRSMYSQLVPKGREAEYFSFYQAMERGTSWLGTLSFALVFQFSQSYRLAILALVVFFLVGGLLLTRVDMRKGILEAGNVLPKVL</sequence>
<dbReference type="PANTHER" id="PTHR23519">
    <property type="entry name" value="AUTOPHAGY-RELATED PROTEIN 22"/>
    <property type="match status" value="1"/>
</dbReference>
<dbReference type="AlphaFoldDB" id="A0A2N9JF08"/>
<dbReference type="InterPro" id="IPR036259">
    <property type="entry name" value="MFS_trans_sf"/>
</dbReference>
<evidence type="ECO:0000313" key="9">
    <source>
        <dbReference type="Proteomes" id="UP000238164"/>
    </source>
</evidence>
<feature type="transmembrane region" description="Helical" evidence="6">
    <location>
        <begin position="292"/>
        <end position="310"/>
    </location>
</feature>
<organism evidence="8 9">
    <name type="scientific">Micropruina glycogenica</name>
    <dbReference type="NCBI Taxonomy" id="75385"/>
    <lineage>
        <taxon>Bacteria</taxon>
        <taxon>Bacillati</taxon>
        <taxon>Actinomycetota</taxon>
        <taxon>Actinomycetes</taxon>
        <taxon>Propionibacteriales</taxon>
        <taxon>Nocardioidaceae</taxon>
        <taxon>Micropruina</taxon>
    </lineage>
</organism>
<keyword evidence="2" id="KW-0813">Transport</keyword>
<evidence type="ECO:0000256" key="4">
    <source>
        <dbReference type="ARBA" id="ARBA00022989"/>
    </source>
</evidence>
<keyword evidence="9" id="KW-1185">Reference proteome</keyword>
<dbReference type="InterPro" id="IPR050495">
    <property type="entry name" value="ATG22/LtaA_families"/>
</dbReference>
<dbReference type="GO" id="GO:0005886">
    <property type="term" value="C:plasma membrane"/>
    <property type="evidence" value="ECO:0007669"/>
    <property type="project" value="UniProtKB-SubCell"/>
</dbReference>
<feature type="transmembrane region" description="Helical" evidence="6">
    <location>
        <begin position="257"/>
        <end position="280"/>
    </location>
</feature>
<feature type="transmembrane region" description="Helical" evidence="6">
    <location>
        <begin position="98"/>
        <end position="118"/>
    </location>
</feature>
<reference evidence="8 9" key="1">
    <citation type="submission" date="2018-02" db="EMBL/GenBank/DDBJ databases">
        <authorList>
            <person name="Cohen D.B."/>
            <person name="Kent A.D."/>
        </authorList>
    </citation>
    <scope>NUCLEOTIDE SEQUENCE [LARGE SCALE GENOMIC DNA]</scope>
    <source>
        <strain evidence="8">1</strain>
    </source>
</reference>
<evidence type="ECO:0000259" key="7">
    <source>
        <dbReference type="PROSITE" id="PS50850"/>
    </source>
</evidence>
<evidence type="ECO:0000256" key="2">
    <source>
        <dbReference type="ARBA" id="ARBA00022448"/>
    </source>
</evidence>
<feature type="transmembrane region" description="Helical" evidence="6">
    <location>
        <begin position="66"/>
        <end position="86"/>
    </location>
</feature>
<evidence type="ECO:0000256" key="1">
    <source>
        <dbReference type="ARBA" id="ARBA00004651"/>
    </source>
</evidence>
<evidence type="ECO:0000256" key="6">
    <source>
        <dbReference type="SAM" id="Phobius"/>
    </source>
</evidence>
<keyword evidence="5 6" id="KW-0472">Membrane</keyword>
<evidence type="ECO:0000313" key="8">
    <source>
        <dbReference type="EMBL" id="SPD86065.1"/>
    </source>
</evidence>
<feature type="transmembrane region" description="Helical" evidence="6">
    <location>
        <begin position="164"/>
        <end position="185"/>
    </location>
</feature>
<dbReference type="PROSITE" id="PS50850">
    <property type="entry name" value="MFS"/>
    <property type="match status" value="1"/>
</dbReference>
<dbReference type="GO" id="GO:0022857">
    <property type="term" value="F:transmembrane transporter activity"/>
    <property type="evidence" value="ECO:0007669"/>
    <property type="project" value="InterPro"/>
</dbReference>
<gene>
    <name evidence="8" type="ORF">MPLG2_1029</name>
</gene>
<name>A0A2N9JF08_9ACTN</name>
<dbReference type="Gene3D" id="1.20.1250.20">
    <property type="entry name" value="MFS general substrate transporter like domains"/>
    <property type="match status" value="1"/>
</dbReference>
<dbReference type="SUPFAM" id="SSF103473">
    <property type="entry name" value="MFS general substrate transporter"/>
    <property type="match status" value="1"/>
</dbReference>
<keyword evidence="4 6" id="KW-1133">Transmembrane helix</keyword>
<comment type="subcellular location">
    <subcellularLocation>
        <location evidence="1">Cell membrane</location>
        <topology evidence="1">Multi-pass membrane protein</topology>
    </subcellularLocation>
</comment>
<feature type="transmembrane region" description="Helical" evidence="6">
    <location>
        <begin position="12"/>
        <end position="33"/>
    </location>
</feature>
<dbReference type="PANTHER" id="PTHR23519:SF1">
    <property type="entry name" value="AUTOPHAGY-RELATED PROTEIN 22"/>
    <property type="match status" value="1"/>
</dbReference>
<feature type="transmembrane region" description="Helical" evidence="6">
    <location>
        <begin position="411"/>
        <end position="429"/>
    </location>
</feature>
<dbReference type="KEGG" id="mgg:MPLG2_1029"/>
<dbReference type="InterPro" id="IPR020846">
    <property type="entry name" value="MFS_dom"/>
</dbReference>
<feature type="transmembrane region" description="Helical" evidence="6">
    <location>
        <begin position="124"/>
        <end position="143"/>
    </location>
</feature>
<keyword evidence="3 6" id="KW-0812">Transmembrane</keyword>
<protein>
    <submittedName>
        <fullName evidence="8">MFS transporter</fullName>
    </submittedName>
</protein>
<dbReference type="OrthoDB" id="9768783at2"/>
<dbReference type="Pfam" id="PF11700">
    <property type="entry name" value="ATG22"/>
    <property type="match status" value="1"/>
</dbReference>
<feature type="domain" description="Major facilitator superfamily (MFS) profile" evidence="7">
    <location>
        <begin position="256"/>
        <end position="449"/>
    </location>
</feature>
<evidence type="ECO:0000256" key="3">
    <source>
        <dbReference type="ARBA" id="ARBA00022692"/>
    </source>
</evidence>
<feature type="transmembrane region" description="Helical" evidence="6">
    <location>
        <begin position="191"/>
        <end position="216"/>
    </location>
</feature>
<feature type="transmembrane region" description="Helical" evidence="6">
    <location>
        <begin position="322"/>
        <end position="340"/>
    </location>
</feature>
<accession>A0A2N9JF08</accession>
<dbReference type="RefSeq" id="WP_105185143.1">
    <property type="nucleotide sequence ID" value="NZ_BAAAGO010000015.1"/>
</dbReference>